<evidence type="ECO:0000256" key="1">
    <source>
        <dbReference type="ARBA" id="ARBA00006485"/>
    </source>
</evidence>
<evidence type="ECO:0000256" key="2">
    <source>
        <dbReference type="ARBA" id="ARBA00022741"/>
    </source>
</evidence>
<evidence type="ECO:0000313" key="7">
    <source>
        <dbReference type="EMBL" id="GKT14147.1"/>
    </source>
</evidence>
<evidence type="ECO:0000256" key="4">
    <source>
        <dbReference type="PROSITE-ProRule" id="PRU10141"/>
    </source>
</evidence>
<reference evidence="7" key="1">
    <citation type="submission" date="2022-03" db="EMBL/GenBank/DDBJ databases">
        <title>Draft genome sequence of Aduncisulcus paluster, a free-living microaerophilic Fornicata.</title>
        <authorList>
            <person name="Yuyama I."/>
            <person name="Kume K."/>
            <person name="Tamura T."/>
            <person name="Inagaki Y."/>
            <person name="Hashimoto T."/>
        </authorList>
    </citation>
    <scope>NUCLEOTIDE SEQUENCE</scope>
    <source>
        <strain evidence="7">NY0171</strain>
    </source>
</reference>
<feature type="domain" description="Protein kinase" evidence="6">
    <location>
        <begin position="2"/>
        <end position="305"/>
    </location>
</feature>
<evidence type="ECO:0000256" key="3">
    <source>
        <dbReference type="ARBA" id="ARBA00022840"/>
    </source>
</evidence>
<dbReference type="InterPro" id="IPR011009">
    <property type="entry name" value="Kinase-like_dom_sf"/>
</dbReference>
<dbReference type="SUPFAM" id="SSF56112">
    <property type="entry name" value="Protein kinase-like (PK-like)"/>
    <property type="match status" value="1"/>
</dbReference>
<gene>
    <name evidence="7" type="ORF">ADUPG1_010423</name>
</gene>
<feature type="compositionally biased region" description="Low complexity" evidence="5">
    <location>
        <begin position="367"/>
        <end position="394"/>
    </location>
</feature>
<keyword evidence="8" id="KW-1185">Reference proteome</keyword>
<dbReference type="InterPro" id="IPR008271">
    <property type="entry name" value="Ser/Thr_kinase_AS"/>
</dbReference>
<organism evidence="7 8">
    <name type="scientific">Aduncisulcus paluster</name>
    <dbReference type="NCBI Taxonomy" id="2918883"/>
    <lineage>
        <taxon>Eukaryota</taxon>
        <taxon>Metamonada</taxon>
        <taxon>Carpediemonas-like organisms</taxon>
        <taxon>Aduncisulcus</taxon>
    </lineage>
</organism>
<dbReference type="Gene3D" id="3.30.200.20">
    <property type="entry name" value="Phosphorylase Kinase, domain 1"/>
    <property type="match status" value="1"/>
</dbReference>
<evidence type="ECO:0000259" key="6">
    <source>
        <dbReference type="PROSITE" id="PS50011"/>
    </source>
</evidence>
<keyword evidence="2 4" id="KW-0547">Nucleotide-binding</keyword>
<comment type="caution">
    <text evidence="7">The sequence shown here is derived from an EMBL/GenBank/DDBJ whole genome shotgun (WGS) entry which is preliminary data.</text>
</comment>
<evidence type="ECO:0000313" key="8">
    <source>
        <dbReference type="Proteomes" id="UP001057375"/>
    </source>
</evidence>
<dbReference type="PROSITE" id="PS00107">
    <property type="entry name" value="PROTEIN_KINASE_ATP"/>
    <property type="match status" value="1"/>
</dbReference>
<dbReference type="InterPro" id="IPR050108">
    <property type="entry name" value="CDK"/>
</dbReference>
<feature type="region of interest" description="Disordered" evidence="5">
    <location>
        <begin position="331"/>
        <end position="396"/>
    </location>
</feature>
<dbReference type="EMBL" id="BQXS01011567">
    <property type="protein sequence ID" value="GKT14147.1"/>
    <property type="molecule type" value="Genomic_DNA"/>
</dbReference>
<feature type="compositionally biased region" description="Basic and acidic residues" evidence="5">
    <location>
        <begin position="349"/>
        <end position="364"/>
    </location>
</feature>
<dbReference type="Proteomes" id="UP001057375">
    <property type="component" value="Unassembled WGS sequence"/>
</dbReference>
<dbReference type="Gene3D" id="1.10.510.10">
    <property type="entry name" value="Transferase(Phosphotransferase) domain 1"/>
    <property type="match status" value="1"/>
</dbReference>
<feature type="compositionally biased region" description="Basic and acidic residues" evidence="5">
    <location>
        <begin position="331"/>
        <end position="340"/>
    </location>
</feature>
<comment type="similarity">
    <text evidence="1">Belongs to the protein kinase superfamily. CMGC Ser/Thr protein kinase family. CDC2/CDKX subfamily.</text>
</comment>
<dbReference type="PROSITE" id="PS00108">
    <property type="entry name" value="PROTEIN_KINASE_ST"/>
    <property type="match status" value="1"/>
</dbReference>
<keyword evidence="3 4" id="KW-0067">ATP-binding</keyword>
<dbReference type="PANTHER" id="PTHR24056">
    <property type="entry name" value="CELL DIVISION PROTEIN KINASE"/>
    <property type="match status" value="1"/>
</dbReference>
<dbReference type="PROSITE" id="PS50011">
    <property type="entry name" value="PROTEIN_KINASE_DOM"/>
    <property type="match status" value="1"/>
</dbReference>
<name>A0ABQ5JRB3_9EUKA</name>
<sequence length="554" mass="61371">MFENQKKIGEGTYGVVFRAEDTSDGNKIVAIKKIKLGSQDEGINITAIREIKILQELDHKNIITINRVLLKSKNIYLVMDYIPLSVEHLLSIHIPIPKQVAKMMMRQLVEGVAYLHANFVLHRDLKPGNMLIDKRDGNIKLIDFGLGKPFGDRDMTYTPGVVTPWYRAPEVILQTPVYGCPIDVWSIGCIIAEMITKSALFPYEAEMPLMRRISAVIGPLTTDIWPGVRESHAFKSYGTIDFYNDPLVSVIRMPEDCDLPSSYPYLKNAIGTQCNEEQLVLLSHLLQWDPAKRLTAQQVLELPYFKQDLKQGQDSMQKIKSFLELVEKKESHTRDVGSKKSRDKRRVLRQKERERARRTSEKKHSSVGHVSDSSGGGFHSFTSSSSSSSFPSHSTNPKIDSVLIDVGSSSVMTASSKISSSGDPKHEGTYVEAYSNTPMHPAPPPNFNLSMGTTPAMIGQPIMGVGITPFHGDTSSSYLAKEEDDSSRLSSGNVVAPRNPFSSSAHFVGDGSGVASTDGKEEERSSSVKHRGRRNLSQELDRLAGDSEEDSSQG</sequence>
<dbReference type="SMART" id="SM00220">
    <property type="entry name" value="S_TKc"/>
    <property type="match status" value="1"/>
</dbReference>
<proteinExistence type="inferred from homology"/>
<dbReference type="InterPro" id="IPR000719">
    <property type="entry name" value="Prot_kinase_dom"/>
</dbReference>
<dbReference type="Pfam" id="PF00069">
    <property type="entry name" value="Pkinase"/>
    <property type="match status" value="1"/>
</dbReference>
<feature type="region of interest" description="Disordered" evidence="5">
    <location>
        <begin position="476"/>
        <end position="554"/>
    </location>
</feature>
<protein>
    <submittedName>
        <fullName evidence="7">Cyclin-dependent kinase 2-like</fullName>
    </submittedName>
</protein>
<dbReference type="InterPro" id="IPR017441">
    <property type="entry name" value="Protein_kinase_ATP_BS"/>
</dbReference>
<accession>A0ABQ5JRB3</accession>
<feature type="binding site" evidence="4">
    <location>
        <position position="33"/>
    </location>
    <ligand>
        <name>ATP</name>
        <dbReference type="ChEBI" id="CHEBI:30616"/>
    </ligand>
</feature>
<evidence type="ECO:0000256" key="5">
    <source>
        <dbReference type="SAM" id="MobiDB-lite"/>
    </source>
</evidence>